<evidence type="ECO:0000313" key="2">
    <source>
        <dbReference type="Proteomes" id="UP000334380"/>
    </source>
</evidence>
<name>A0A5E4TG91_9BURK</name>
<dbReference type="EMBL" id="CABPRU010000002">
    <property type="protein sequence ID" value="VVD85159.1"/>
    <property type="molecule type" value="Genomic_DNA"/>
</dbReference>
<reference evidence="1 2" key="1">
    <citation type="submission" date="2019-08" db="EMBL/GenBank/DDBJ databases">
        <authorList>
            <person name="Peeters C."/>
        </authorList>
    </citation>
    <scope>NUCLEOTIDE SEQUENCE [LARGE SCALE GENOMIC DNA]</scope>
    <source>
        <strain evidence="1 2">LMG 31013</strain>
    </source>
</reference>
<protein>
    <submittedName>
        <fullName evidence="1">Uncharacterized protein</fullName>
    </submittedName>
</protein>
<dbReference type="RefSeq" id="WP_150612003.1">
    <property type="nucleotide sequence ID" value="NZ_CABPRU010000002.1"/>
</dbReference>
<keyword evidence="2" id="KW-1185">Reference proteome</keyword>
<dbReference type="Proteomes" id="UP000334380">
    <property type="component" value="Unassembled WGS sequence"/>
</dbReference>
<accession>A0A5E4TG91</accession>
<gene>
    <name evidence="1" type="ORF">PTE31013_01331</name>
</gene>
<evidence type="ECO:0000313" key="1">
    <source>
        <dbReference type="EMBL" id="VVD85159.1"/>
    </source>
</evidence>
<dbReference type="OrthoDB" id="9128343at2"/>
<organism evidence="1 2">
    <name type="scientific">Pandoraea terrigena</name>
    <dbReference type="NCBI Taxonomy" id="2508292"/>
    <lineage>
        <taxon>Bacteria</taxon>
        <taxon>Pseudomonadati</taxon>
        <taxon>Pseudomonadota</taxon>
        <taxon>Betaproteobacteria</taxon>
        <taxon>Burkholderiales</taxon>
        <taxon>Burkholderiaceae</taxon>
        <taxon>Pandoraea</taxon>
    </lineage>
</organism>
<proteinExistence type="predicted"/>
<sequence length="486" mass="53288">MPDSDISFPISNHAQSEIDRFQAVAEHWAIAAQHVVISYLAVEIDGAKWLHWAAVRYVYAEMRLSLLETSVVSVDGITVGRESIDLSKEQFDLNRIVRSGQLEIGGHVYGLPRVARQSLNATFFADNHPQVQPGPVRSPTLILSGGQSPNIDGRMLVDLAHRLRCLDKPYDGLADLLGEHLLPSGLLQRTDTAIEILLEKPAETILADSTISQCTLSAKIVGSRRIDPSLLRIGVKVTSETNKATRLSICGASLKWAVQDGGLIAARVEQDIGDAPVCQVFLSYAGHHISRWWVGDPDHLPRQRAAFLEQFDKDLTKLREELLSLDCKGHPFERVLTLVLEEIGFDCMYLGDVSHLQEAPDIYCETPSRRIAVIECAAAVTNASEKLSKLQQRVLRIKERFAAQRLGHLQVAGILVTKHGDAEIAPFIEEAARFGLGIVGLPALGRLADGLRFRVQPEVIYDQVLSTGNSQSGDLFPGVAGNSLAD</sequence>
<dbReference type="AlphaFoldDB" id="A0A5E4TG91"/>